<proteinExistence type="predicted"/>
<sequence>MSVPPFVSSPLYDVQTIDALLARLPRVAGPKEQETRKHLLAAKVSLLSQSAPPYAVLRAASAATGKHAQGRDTLNPDASGSNSHLLARDSDRALDLCETRCELVACYLSKAEMVLAESEALQVIAQCKKVVKLPARSSLEQDTPASHSTTTTSGPNLPPPPQTAQQSVHAARWIRAYTRALSALEEIDTQRGIGSRAERWRKMREGTMAKR</sequence>
<reference evidence="1" key="1">
    <citation type="submission" date="2023-04" db="EMBL/GenBank/DDBJ databases">
        <title>Draft Genome sequencing of Naganishia species isolated from polar environments using Oxford Nanopore Technology.</title>
        <authorList>
            <person name="Leo P."/>
            <person name="Venkateswaran K."/>
        </authorList>
    </citation>
    <scope>NUCLEOTIDE SEQUENCE</scope>
    <source>
        <strain evidence="1">MNA-CCFEE 5261</strain>
    </source>
</reference>
<accession>A0ACC2UYZ9</accession>
<gene>
    <name evidence="1" type="ORF">QFC19_008832</name>
</gene>
<organism evidence="1 2">
    <name type="scientific">Naganishia cerealis</name>
    <dbReference type="NCBI Taxonomy" id="610337"/>
    <lineage>
        <taxon>Eukaryota</taxon>
        <taxon>Fungi</taxon>
        <taxon>Dikarya</taxon>
        <taxon>Basidiomycota</taxon>
        <taxon>Agaricomycotina</taxon>
        <taxon>Tremellomycetes</taxon>
        <taxon>Filobasidiales</taxon>
        <taxon>Filobasidiaceae</taxon>
        <taxon>Naganishia</taxon>
    </lineage>
</organism>
<evidence type="ECO:0000313" key="1">
    <source>
        <dbReference type="EMBL" id="KAJ9092058.1"/>
    </source>
</evidence>
<protein>
    <submittedName>
        <fullName evidence="1">Uncharacterized protein</fullName>
    </submittedName>
</protein>
<dbReference type="EMBL" id="JASBWR010000139">
    <property type="protein sequence ID" value="KAJ9092058.1"/>
    <property type="molecule type" value="Genomic_DNA"/>
</dbReference>
<comment type="caution">
    <text evidence="1">The sequence shown here is derived from an EMBL/GenBank/DDBJ whole genome shotgun (WGS) entry which is preliminary data.</text>
</comment>
<evidence type="ECO:0000313" key="2">
    <source>
        <dbReference type="Proteomes" id="UP001241377"/>
    </source>
</evidence>
<dbReference type="Proteomes" id="UP001241377">
    <property type="component" value="Unassembled WGS sequence"/>
</dbReference>
<keyword evidence="2" id="KW-1185">Reference proteome</keyword>
<name>A0ACC2UYZ9_9TREE</name>